<keyword evidence="2" id="KW-0378">Hydrolase</keyword>
<organism evidence="2 3">
    <name type="scientific">Clostridium ljungdahlii</name>
    <dbReference type="NCBI Taxonomy" id="1538"/>
    <lineage>
        <taxon>Bacteria</taxon>
        <taxon>Bacillati</taxon>
        <taxon>Bacillota</taxon>
        <taxon>Clostridia</taxon>
        <taxon>Eubacteriales</taxon>
        <taxon>Clostridiaceae</taxon>
        <taxon>Clostridium</taxon>
    </lineage>
</organism>
<dbReference type="RefSeq" id="WP_063555354.1">
    <property type="nucleotide sequence ID" value="NZ_LITT01000018.1"/>
</dbReference>
<dbReference type="GO" id="GO:0071111">
    <property type="term" value="F:cyclic-guanylate-specific phosphodiesterase activity"/>
    <property type="evidence" value="ECO:0007669"/>
    <property type="project" value="UniProtKB-EC"/>
</dbReference>
<accession>A0A162KWL9</accession>
<dbReference type="Proteomes" id="UP000077407">
    <property type="component" value="Unassembled WGS sequence"/>
</dbReference>
<dbReference type="PANTHER" id="PTHR43155:SF2">
    <property type="entry name" value="CYCLIC DI-GMP PHOSPHODIESTERASE PA4108"/>
    <property type="match status" value="1"/>
</dbReference>
<feature type="domain" description="HD-GYP" evidence="1">
    <location>
        <begin position="105"/>
        <end position="301"/>
    </location>
</feature>
<sequence length="352" mass="39845">MRLEFIDRVMEEDILGKSILTCEGQVLLRAGVKLNSNYIDKLKKLGVFYVYVEDERLEDVYVEDEKLAQLKQSTMKSMSKVMVNLNNYDERGLRQSLKTVEEMINYIVDVGDVNKSLYDIHTYDNYTFVHSIDTCVMASFLGISAGYNGSDIKKLGVGAILHDIGKTKVPIEILNKSGKLTDEEFAEIKKHPLHGSKILMKTFGTYSPIIKIVEQHHERVDGRGYPYGLTDKQITNFAKMVCICDVYDAVSNDRCYRKKFRPNDAYELVLSGSGSSFDQEIVSHFKNTFAVYPLGCCVKLSNGVKGYIVRQNRGFPDRPVIRVLQDPETGANISGYEVDLLKNLSVIVKEIV</sequence>
<dbReference type="AlphaFoldDB" id="A0A162KWL9"/>
<protein>
    <submittedName>
        <fullName evidence="2">Cyclic di-GMP phosphodiesterase response regulator RpfG</fullName>
        <ecNumber evidence="2">3.1.4.52</ecNumber>
    </submittedName>
</protein>
<evidence type="ECO:0000313" key="2">
    <source>
        <dbReference type="EMBL" id="OAA88002.1"/>
    </source>
</evidence>
<dbReference type="InterPro" id="IPR037522">
    <property type="entry name" value="HD_GYP_dom"/>
</dbReference>
<proteinExistence type="predicted"/>
<dbReference type="SUPFAM" id="SSF109604">
    <property type="entry name" value="HD-domain/PDEase-like"/>
    <property type="match status" value="1"/>
</dbReference>
<evidence type="ECO:0000313" key="3">
    <source>
        <dbReference type="Proteomes" id="UP000077407"/>
    </source>
</evidence>
<dbReference type="PANTHER" id="PTHR43155">
    <property type="entry name" value="CYCLIC DI-GMP PHOSPHODIESTERASE PA4108-RELATED"/>
    <property type="match status" value="1"/>
</dbReference>
<dbReference type="PROSITE" id="PS51832">
    <property type="entry name" value="HD_GYP"/>
    <property type="match status" value="1"/>
</dbReference>
<comment type="caution">
    <text evidence="2">The sequence shown here is derived from an EMBL/GenBank/DDBJ whole genome shotgun (WGS) entry which is preliminary data.</text>
</comment>
<dbReference type="EMBL" id="LITT01000018">
    <property type="protein sequence ID" value="OAA88002.1"/>
    <property type="molecule type" value="Genomic_DNA"/>
</dbReference>
<dbReference type="CDD" id="cd00077">
    <property type="entry name" value="HDc"/>
    <property type="match status" value="1"/>
</dbReference>
<gene>
    <name evidence="2" type="primary">rpfG_6</name>
    <name evidence="2" type="ORF">WY13_01867</name>
</gene>
<dbReference type="InterPro" id="IPR003607">
    <property type="entry name" value="HD/PDEase_dom"/>
</dbReference>
<dbReference type="Gene3D" id="1.10.3210.10">
    <property type="entry name" value="Hypothetical protein af1432"/>
    <property type="match status" value="1"/>
</dbReference>
<dbReference type="SMART" id="SM00471">
    <property type="entry name" value="HDc"/>
    <property type="match status" value="1"/>
</dbReference>
<dbReference type="Pfam" id="PF13487">
    <property type="entry name" value="HD_5"/>
    <property type="match status" value="1"/>
</dbReference>
<name>A0A162KWL9_9CLOT</name>
<dbReference type="PATRIC" id="fig|1538.10.peg.2309"/>
<dbReference type="EC" id="3.1.4.52" evidence="2"/>
<dbReference type="OrthoDB" id="9804747at2"/>
<evidence type="ECO:0000259" key="1">
    <source>
        <dbReference type="PROSITE" id="PS51832"/>
    </source>
</evidence>
<reference evidence="2 3" key="1">
    <citation type="journal article" date="2015" name="Biotechnol. Bioeng.">
        <title>Genome sequence and phenotypic characterization of Caulobacter segnis.</title>
        <authorList>
            <person name="Patel S."/>
            <person name="Fletcher B."/>
            <person name="Scott D.C."/>
            <person name="Ely B."/>
        </authorList>
    </citation>
    <scope>NUCLEOTIDE SEQUENCE [LARGE SCALE GENOMIC DNA]</scope>
    <source>
        <strain evidence="2 3">ERI-2</strain>
    </source>
</reference>